<dbReference type="CDD" id="cd23945">
    <property type="entry name" value="PAPS_reductase"/>
    <property type="match status" value="1"/>
</dbReference>
<dbReference type="GO" id="GO:0043866">
    <property type="term" value="F:adenylyl-sulfate reductase (thioredoxin) activity"/>
    <property type="evidence" value="ECO:0007669"/>
    <property type="project" value="UniProtKB-EC"/>
</dbReference>
<feature type="binding site" evidence="14">
    <location>
        <position position="123"/>
    </location>
    <ligand>
        <name>[4Fe-4S] cluster</name>
        <dbReference type="ChEBI" id="CHEBI:49883"/>
    </ligand>
</feature>
<comment type="cofactor">
    <cofactor evidence="14">
        <name>[4Fe-4S] cluster</name>
        <dbReference type="ChEBI" id="CHEBI:49883"/>
    </cofactor>
    <text evidence="14">Binds 1 [4Fe-4S] cluster per subunit.</text>
</comment>
<dbReference type="PIRSF" id="PIRSF000857">
    <property type="entry name" value="PAPS_reductase"/>
    <property type="match status" value="1"/>
</dbReference>
<dbReference type="Gene3D" id="3.40.50.620">
    <property type="entry name" value="HUPs"/>
    <property type="match status" value="1"/>
</dbReference>
<dbReference type="GO" id="GO:0005737">
    <property type="term" value="C:cytoplasm"/>
    <property type="evidence" value="ECO:0007669"/>
    <property type="project" value="UniProtKB-SubCell"/>
</dbReference>
<evidence type="ECO:0000256" key="6">
    <source>
        <dbReference type="ARBA" id="ARBA00023014"/>
    </source>
</evidence>
<dbReference type="EC" id="1.8.4.10" evidence="9 14"/>
<dbReference type="GO" id="GO:0051539">
    <property type="term" value="F:4 iron, 4 sulfur cluster binding"/>
    <property type="evidence" value="ECO:0007669"/>
    <property type="project" value="UniProtKB-UniRule"/>
</dbReference>
<dbReference type="NCBIfam" id="NF002537">
    <property type="entry name" value="PRK02090.1"/>
    <property type="match status" value="1"/>
</dbReference>
<keyword evidence="5 14" id="KW-0408">Iron</keyword>
<evidence type="ECO:0000313" key="16">
    <source>
        <dbReference type="EMBL" id="HFM97036.1"/>
    </source>
</evidence>
<dbReference type="HAMAP" id="MF_00063">
    <property type="entry name" value="CysH"/>
    <property type="match status" value="1"/>
</dbReference>
<comment type="pathway">
    <text evidence="8 14">Sulfur metabolism; hydrogen sulfide biosynthesis; sulfite from sulfate.</text>
</comment>
<keyword evidence="4 14" id="KW-0560">Oxidoreductase</keyword>
<evidence type="ECO:0000256" key="5">
    <source>
        <dbReference type="ARBA" id="ARBA00023004"/>
    </source>
</evidence>
<evidence type="ECO:0000256" key="2">
    <source>
        <dbReference type="ARBA" id="ARBA00022490"/>
    </source>
</evidence>
<dbReference type="GO" id="GO:0019344">
    <property type="term" value="P:cysteine biosynthetic process"/>
    <property type="evidence" value="ECO:0007669"/>
    <property type="project" value="InterPro"/>
</dbReference>
<dbReference type="PANTHER" id="PTHR46482">
    <property type="entry name" value="5'-ADENYLYLSULFATE REDUCTASE 3, CHLOROPLASTIC"/>
    <property type="match status" value="1"/>
</dbReference>
<feature type="binding site" evidence="14">
    <location>
        <position position="214"/>
    </location>
    <ligand>
        <name>[4Fe-4S] cluster</name>
        <dbReference type="ChEBI" id="CHEBI:49883"/>
    </ligand>
</feature>
<evidence type="ECO:0000259" key="15">
    <source>
        <dbReference type="Pfam" id="PF01507"/>
    </source>
</evidence>
<dbReference type="PANTHER" id="PTHR46482:SF9">
    <property type="entry name" value="5'-ADENYLYLSULFATE REDUCTASE 1, CHLOROPLASTIC"/>
    <property type="match status" value="1"/>
</dbReference>
<evidence type="ECO:0000256" key="13">
    <source>
        <dbReference type="ARBA" id="ARBA00048441"/>
    </source>
</evidence>
<dbReference type="NCBIfam" id="TIGR00434">
    <property type="entry name" value="cysH"/>
    <property type="match status" value="1"/>
</dbReference>
<dbReference type="AlphaFoldDB" id="A0A7C3PGA4"/>
<dbReference type="InterPro" id="IPR004511">
    <property type="entry name" value="PAPS/APS_Rdtase"/>
</dbReference>
<keyword evidence="6 14" id="KW-0411">Iron-sulfur</keyword>
<feature type="binding site" evidence="14">
    <location>
        <position position="122"/>
    </location>
    <ligand>
        <name>[4Fe-4S] cluster</name>
        <dbReference type="ChEBI" id="CHEBI:49883"/>
    </ligand>
</feature>
<keyword evidence="3 14" id="KW-0479">Metal-binding</keyword>
<feature type="binding site" evidence="14">
    <location>
        <position position="211"/>
    </location>
    <ligand>
        <name>[4Fe-4S] cluster</name>
        <dbReference type="ChEBI" id="CHEBI:49883"/>
    </ligand>
</feature>
<dbReference type="EMBL" id="DSRU01000050">
    <property type="protein sequence ID" value="HFM97036.1"/>
    <property type="molecule type" value="Genomic_DNA"/>
</dbReference>
<evidence type="ECO:0000256" key="8">
    <source>
        <dbReference type="ARBA" id="ARBA00024327"/>
    </source>
</evidence>
<organism evidence="16">
    <name type="scientific">Oscillatoriales cyanobacterium SpSt-418</name>
    <dbReference type="NCBI Taxonomy" id="2282169"/>
    <lineage>
        <taxon>Bacteria</taxon>
        <taxon>Bacillati</taxon>
        <taxon>Cyanobacteriota</taxon>
        <taxon>Cyanophyceae</taxon>
        <taxon>Oscillatoriophycideae</taxon>
        <taxon>Oscillatoriales</taxon>
    </lineage>
</organism>
<evidence type="ECO:0000256" key="12">
    <source>
        <dbReference type="ARBA" id="ARBA00032041"/>
    </source>
</evidence>
<evidence type="ECO:0000256" key="1">
    <source>
        <dbReference type="ARBA" id="ARBA00009732"/>
    </source>
</evidence>
<accession>A0A7C3PGA4</accession>
<dbReference type="InterPro" id="IPR014729">
    <property type="entry name" value="Rossmann-like_a/b/a_fold"/>
</dbReference>
<keyword evidence="2 14" id="KW-0963">Cytoplasm</keyword>
<evidence type="ECO:0000256" key="4">
    <source>
        <dbReference type="ARBA" id="ARBA00023002"/>
    </source>
</evidence>
<feature type="domain" description="Phosphoadenosine phosphosulphate reductase" evidence="15">
    <location>
        <begin position="39"/>
        <end position="217"/>
    </location>
</feature>
<evidence type="ECO:0000256" key="10">
    <source>
        <dbReference type="ARBA" id="ARBA00029514"/>
    </source>
</evidence>
<dbReference type="InterPro" id="IPR011798">
    <property type="entry name" value="APS_reductase"/>
</dbReference>
<comment type="catalytic activity">
    <reaction evidence="13 14">
        <text>[thioredoxin]-disulfide + sulfite + AMP + 2 H(+) = adenosine 5'-phosphosulfate + [thioredoxin]-dithiol</text>
        <dbReference type="Rhea" id="RHEA:21976"/>
        <dbReference type="Rhea" id="RHEA-COMP:10698"/>
        <dbReference type="Rhea" id="RHEA-COMP:10700"/>
        <dbReference type="ChEBI" id="CHEBI:15378"/>
        <dbReference type="ChEBI" id="CHEBI:17359"/>
        <dbReference type="ChEBI" id="CHEBI:29950"/>
        <dbReference type="ChEBI" id="CHEBI:50058"/>
        <dbReference type="ChEBI" id="CHEBI:58243"/>
        <dbReference type="ChEBI" id="CHEBI:456215"/>
        <dbReference type="EC" id="1.8.4.10"/>
    </reaction>
</comment>
<dbReference type="GO" id="GO:0004604">
    <property type="term" value="F:phosphoadenylyl-sulfate reductase (thioredoxin) activity"/>
    <property type="evidence" value="ECO:0007669"/>
    <property type="project" value="UniProtKB-UniRule"/>
</dbReference>
<dbReference type="InterPro" id="IPR002500">
    <property type="entry name" value="PAPS_reduct_dom"/>
</dbReference>
<comment type="similarity">
    <text evidence="1 14">Belongs to the PAPS reductase family. CysH subfamily.</text>
</comment>
<sequence>MTQVAATAIADQDIAKLEAELVNQSPQKILERALSLFDNIAISFSGAEDVVLIDMAHRINPNIKVFSLDTGRLHAETYQFIEKVRKHYGIAIEIMYPDAAAVEALVTEKGLFSFYEDGHNECCGIRKVAPLRRKLATVDAWVTGQRKDQNPSTRASVPVIQADTTFAAGDRQLIKFNPLANWSSADVWMYIRSYEVPYNPLHERGFVSIGCEPCTRPVLPNQHEREGRWWWEDAGKKECGLHAINTKQEG</sequence>
<evidence type="ECO:0000256" key="14">
    <source>
        <dbReference type="HAMAP-Rule" id="MF_00063"/>
    </source>
</evidence>
<name>A0A7C3PGA4_9CYAN</name>
<protein>
    <recommendedName>
        <fullName evidence="10 14">Adenosine 5'-phosphosulfate reductase</fullName>
        <shortName evidence="14">APS reductase</shortName>
        <ecNumber evidence="9 14">1.8.4.10</ecNumber>
    </recommendedName>
    <alternativeName>
        <fullName evidence="12 14">5'-adenylylsulfate reductase</fullName>
    </alternativeName>
    <alternativeName>
        <fullName evidence="11 14">Thioredoxin-dependent 5'-adenylylsulfate reductase</fullName>
    </alternativeName>
</protein>
<comment type="subcellular location">
    <subcellularLocation>
        <location evidence="14">Cytoplasm</location>
    </subcellularLocation>
</comment>
<dbReference type="GO" id="GO:0070814">
    <property type="term" value="P:hydrogen sulfide biosynthetic process"/>
    <property type="evidence" value="ECO:0007669"/>
    <property type="project" value="UniProtKB-UniRule"/>
</dbReference>
<reference evidence="16" key="1">
    <citation type="journal article" date="2020" name="mSystems">
        <title>Genome- and Community-Level Interaction Insights into Carbon Utilization and Element Cycling Functions of Hydrothermarchaeota in Hydrothermal Sediment.</title>
        <authorList>
            <person name="Zhou Z."/>
            <person name="Liu Y."/>
            <person name="Xu W."/>
            <person name="Pan J."/>
            <person name="Luo Z.H."/>
            <person name="Li M."/>
        </authorList>
    </citation>
    <scope>NUCLEOTIDE SEQUENCE [LARGE SCALE GENOMIC DNA]</scope>
    <source>
        <strain evidence="16">SpSt-418</strain>
    </source>
</reference>
<evidence type="ECO:0000256" key="11">
    <source>
        <dbReference type="ARBA" id="ARBA00030894"/>
    </source>
</evidence>
<evidence type="ECO:0000256" key="3">
    <source>
        <dbReference type="ARBA" id="ARBA00022723"/>
    </source>
</evidence>
<dbReference type="Pfam" id="PF01507">
    <property type="entry name" value="PAPS_reduct"/>
    <property type="match status" value="1"/>
</dbReference>
<feature type="active site" description="Nucleophile; cysteine thiosulfonate intermediate" evidence="14">
    <location>
        <position position="239"/>
    </location>
</feature>
<comment type="function">
    <text evidence="7 14">Catalyzes the formation of sulfite from adenosine 5'-phosphosulfate (APS) using thioredoxin as an electron donor.</text>
</comment>
<proteinExistence type="inferred from homology"/>
<evidence type="ECO:0000256" key="7">
    <source>
        <dbReference type="ARBA" id="ARBA00024298"/>
    </source>
</evidence>
<dbReference type="NCBIfam" id="TIGR02055">
    <property type="entry name" value="APS_reductase"/>
    <property type="match status" value="1"/>
</dbReference>
<comment type="caution">
    <text evidence="16">The sequence shown here is derived from an EMBL/GenBank/DDBJ whole genome shotgun (WGS) entry which is preliminary data.</text>
</comment>
<dbReference type="SUPFAM" id="SSF52402">
    <property type="entry name" value="Adenine nucleotide alpha hydrolases-like"/>
    <property type="match status" value="1"/>
</dbReference>
<evidence type="ECO:0000256" key="9">
    <source>
        <dbReference type="ARBA" id="ARBA00024386"/>
    </source>
</evidence>
<gene>
    <name evidence="14" type="primary">cysH</name>
    <name evidence="16" type="ORF">ENR64_04565</name>
</gene>
<dbReference type="GO" id="GO:0019379">
    <property type="term" value="P:sulfate assimilation, phosphoadenylyl sulfate reduction by phosphoadenylyl-sulfate reductase (thioredoxin)"/>
    <property type="evidence" value="ECO:0007669"/>
    <property type="project" value="UniProtKB-UniRule"/>
</dbReference>
<dbReference type="GO" id="GO:0046872">
    <property type="term" value="F:metal ion binding"/>
    <property type="evidence" value="ECO:0007669"/>
    <property type="project" value="UniProtKB-KW"/>
</dbReference>